<sequence length="64" mass="6729">MGHAHEGQQARPVDGAHDATLDGHVGPAHPLNDRSHAPHSAVRAPADTREAALLKILSPNRLCS</sequence>
<keyword evidence="3" id="KW-1185">Reference proteome</keyword>
<dbReference type="Proteomes" id="UP001501822">
    <property type="component" value="Unassembled WGS sequence"/>
</dbReference>
<evidence type="ECO:0000256" key="1">
    <source>
        <dbReference type="SAM" id="MobiDB-lite"/>
    </source>
</evidence>
<dbReference type="EMBL" id="BAAABM010000066">
    <property type="protein sequence ID" value="GAA0367349.1"/>
    <property type="molecule type" value="Genomic_DNA"/>
</dbReference>
<feature type="compositionally biased region" description="Basic and acidic residues" evidence="1">
    <location>
        <begin position="1"/>
        <end position="21"/>
    </location>
</feature>
<name>A0ABN0XLL9_9ACTN</name>
<organism evidence="2 3">
    <name type="scientific">Actinoallomurus spadix</name>
    <dbReference type="NCBI Taxonomy" id="79912"/>
    <lineage>
        <taxon>Bacteria</taxon>
        <taxon>Bacillati</taxon>
        <taxon>Actinomycetota</taxon>
        <taxon>Actinomycetes</taxon>
        <taxon>Streptosporangiales</taxon>
        <taxon>Thermomonosporaceae</taxon>
        <taxon>Actinoallomurus</taxon>
    </lineage>
</organism>
<evidence type="ECO:0000313" key="2">
    <source>
        <dbReference type="EMBL" id="GAA0367349.1"/>
    </source>
</evidence>
<accession>A0ABN0XLL9</accession>
<feature type="region of interest" description="Disordered" evidence="1">
    <location>
        <begin position="1"/>
        <end position="46"/>
    </location>
</feature>
<evidence type="ECO:0000313" key="3">
    <source>
        <dbReference type="Proteomes" id="UP001501822"/>
    </source>
</evidence>
<gene>
    <name evidence="2" type="ORF">GCM10010151_66590</name>
</gene>
<proteinExistence type="predicted"/>
<protein>
    <submittedName>
        <fullName evidence="2">Uncharacterized protein</fullName>
    </submittedName>
</protein>
<reference evidence="2 3" key="1">
    <citation type="journal article" date="2019" name="Int. J. Syst. Evol. Microbiol.">
        <title>The Global Catalogue of Microorganisms (GCM) 10K type strain sequencing project: providing services to taxonomists for standard genome sequencing and annotation.</title>
        <authorList>
            <consortium name="The Broad Institute Genomics Platform"/>
            <consortium name="The Broad Institute Genome Sequencing Center for Infectious Disease"/>
            <person name="Wu L."/>
            <person name="Ma J."/>
        </authorList>
    </citation>
    <scope>NUCLEOTIDE SEQUENCE [LARGE SCALE GENOMIC DNA]</scope>
    <source>
        <strain evidence="2 3">JCM 3146</strain>
    </source>
</reference>
<comment type="caution">
    <text evidence="2">The sequence shown here is derived from an EMBL/GenBank/DDBJ whole genome shotgun (WGS) entry which is preliminary data.</text>
</comment>